<keyword evidence="2 3" id="KW-0067">ATP-binding</keyword>
<dbReference type="InterPro" id="IPR053235">
    <property type="entry name" value="Ser_Thr_kinase"/>
</dbReference>
<dbReference type="CDD" id="cd14014">
    <property type="entry name" value="STKc_PknB_like"/>
    <property type="match status" value="1"/>
</dbReference>
<evidence type="ECO:0000256" key="1">
    <source>
        <dbReference type="ARBA" id="ARBA00022741"/>
    </source>
</evidence>
<evidence type="ECO:0000313" key="6">
    <source>
        <dbReference type="Proteomes" id="UP000654345"/>
    </source>
</evidence>
<dbReference type="PROSITE" id="PS00107">
    <property type="entry name" value="PROTEIN_KINASE_ATP"/>
    <property type="match status" value="1"/>
</dbReference>
<dbReference type="PROSITE" id="PS50011">
    <property type="entry name" value="PROTEIN_KINASE_DOM"/>
    <property type="match status" value="1"/>
</dbReference>
<dbReference type="SMART" id="SM00220">
    <property type="entry name" value="S_TKc"/>
    <property type="match status" value="1"/>
</dbReference>
<proteinExistence type="predicted"/>
<dbReference type="Pfam" id="PF00069">
    <property type="entry name" value="Pkinase"/>
    <property type="match status" value="1"/>
</dbReference>
<gene>
    <name evidence="5" type="ORF">KSB_95020</name>
</gene>
<name>A0ABQ3V7X5_9CHLR</name>
<dbReference type="EMBL" id="BNJG01000008">
    <property type="protein sequence ID" value="GHO61027.1"/>
    <property type="molecule type" value="Genomic_DNA"/>
</dbReference>
<reference evidence="5 6" key="1">
    <citation type="journal article" date="2021" name="Int. J. Syst. Evol. Microbiol.">
        <title>Reticulibacter mediterranei gen. nov., sp. nov., within the new family Reticulibacteraceae fam. nov., and Ktedonospora formicarum gen. nov., sp. nov., Ktedonobacter robiniae sp. nov., Dictyobacter formicarum sp. nov. and Dictyobacter arantiisoli sp. nov., belonging to the class Ktedonobacteria.</title>
        <authorList>
            <person name="Yabe S."/>
            <person name="Zheng Y."/>
            <person name="Wang C.M."/>
            <person name="Sakai Y."/>
            <person name="Abe K."/>
            <person name="Yokota A."/>
            <person name="Donadio S."/>
            <person name="Cavaletti L."/>
            <person name="Monciardini P."/>
        </authorList>
    </citation>
    <scope>NUCLEOTIDE SEQUENCE [LARGE SCALE GENOMIC DNA]</scope>
    <source>
        <strain evidence="5 6">SOSP1-30</strain>
    </source>
</reference>
<sequence>MEGYHMPTAIDAQIGPYRLKRQVGEGGFGKVFLAEHITDHTQVALKLLHTFADDDEEEKEAYAEAAVAFQQEFRVLQSMQHTNIVHVLDGMLDGETPYVAMEYCSYGAFARRYPLGVILPLNLIVSRVRQVASALHYAHQLGVIHRDVKPQNMLFGVNEEILLSDFGLAALTNKGEIDPADPYRFTGTLYYMAPEQFFGQPVPNSDQYALAVTVYNWLSGSFPFPLAGRRKPLPSFGPTKHWLSMTPNATRTR</sequence>
<dbReference type="InterPro" id="IPR000719">
    <property type="entry name" value="Prot_kinase_dom"/>
</dbReference>
<dbReference type="PROSITE" id="PS00108">
    <property type="entry name" value="PROTEIN_KINASE_ST"/>
    <property type="match status" value="1"/>
</dbReference>
<accession>A0ABQ3V7X5</accession>
<dbReference type="Proteomes" id="UP000654345">
    <property type="component" value="Unassembled WGS sequence"/>
</dbReference>
<evidence type="ECO:0000313" key="5">
    <source>
        <dbReference type="EMBL" id="GHO61027.1"/>
    </source>
</evidence>
<feature type="binding site" evidence="3">
    <location>
        <position position="46"/>
    </location>
    <ligand>
        <name>ATP</name>
        <dbReference type="ChEBI" id="CHEBI:30616"/>
    </ligand>
</feature>
<dbReference type="PANTHER" id="PTHR24361">
    <property type="entry name" value="MITOGEN-ACTIVATED KINASE KINASE KINASE"/>
    <property type="match status" value="1"/>
</dbReference>
<evidence type="ECO:0000256" key="2">
    <source>
        <dbReference type="ARBA" id="ARBA00022840"/>
    </source>
</evidence>
<comment type="caution">
    <text evidence="5">The sequence shown here is derived from an EMBL/GenBank/DDBJ whole genome shotgun (WGS) entry which is preliminary data.</text>
</comment>
<evidence type="ECO:0000256" key="3">
    <source>
        <dbReference type="PROSITE-ProRule" id="PRU10141"/>
    </source>
</evidence>
<dbReference type="InterPro" id="IPR011009">
    <property type="entry name" value="Kinase-like_dom_sf"/>
</dbReference>
<dbReference type="RefSeq" id="WP_201377029.1">
    <property type="nucleotide sequence ID" value="NZ_BNJG01000008.1"/>
</dbReference>
<dbReference type="InterPro" id="IPR008271">
    <property type="entry name" value="Ser/Thr_kinase_AS"/>
</dbReference>
<protein>
    <recommendedName>
        <fullName evidence="4">Protein kinase domain-containing protein</fullName>
    </recommendedName>
</protein>
<evidence type="ECO:0000259" key="4">
    <source>
        <dbReference type="PROSITE" id="PS50011"/>
    </source>
</evidence>
<organism evidence="5 6">
    <name type="scientific">Ktedonobacter robiniae</name>
    <dbReference type="NCBI Taxonomy" id="2778365"/>
    <lineage>
        <taxon>Bacteria</taxon>
        <taxon>Bacillati</taxon>
        <taxon>Chloroflexota</taxon>
        <taxon>Ktedonobacteria</taxon>
        <taxon>Ktedonobacterales</taxon>
        <taxon>Ktedonobacteraceae</taxon>
        <taxon>Ktedonobacter</taxon>
    </lineage>
</organism>
<keyword evidence="6" id="KW-1185">Reference proteome</keyword>
<dbReference type="Gene3D" id="1.10.510.10">
    <property type="entry name" value="Transferase(Phosphotransferase) domain 1"/>
    <property type="match status" value="1"/>
</dbReference>
<keyword evidence="1 3" id="KW-0547">Nucleotide-binding</keyword>
<dbReference type="InterPro" id="IPR017441">
    <property type="entry name" value="Protein_kinase_ATP_BS"/>
</dbReference>
<feature type="domain" description="Protein kinase" evidence="4">
    <location>
        <begin position="17"/>
        <end position="253"/>
    </location>
</feature>
<dbReference type="SUPFAM" id="SSF56112">
    <property type="entry name" value="Protein kinase-like (PK-like)"/>
    <property type="match status" value="1"/>
</dbReference>